<dbReference type="AlphaFoldDB" id="A0A372ZQA9"/>
<feature type="compositionally biased region" description="Pro residues" evidence="1">
    <location>
        <begin position="93"/>
        <end position="108"/>
    </location>
</feature>
<comment type="caution">
    <text evidence="2">The sequence shown here is derived from an EMBL/GenBank/DDBJ whole genome shotgun (WGS) entry which is preliminary data.</text>
</comment>
<feature type="region of interest" description="Disordered" evidence="1">
    <location>
        <begin position="51"/>
        <end position="108"/>
    </location>
</feature>
<sequence>MHVMYRPTTVPAGRPALPRRRPPSTPPRPLFVRSTGFPVHFTGLPVHVERELRKHRHRPHAAPPIPRRPPARRTDPAVPRPPAPGCPEIGVPPDRPAAKPRPPFHPPC</sequence>
<dbReference type="Proteomes" id="UP000263377">
    <property type="component" value="Unassembled WGS sequence"/>
</dbReference>
<reference evidence="2 3" key="1">
    <citation type="submission" date="2018-08" db="EMBL/GenBank/DDBJ databases">
        <title>Diversity &amp; Physiological Properties of Lignin-Decomposing Actinobacteria from Soil.</title>
        <authorList>
            <person name="Roh S.G."/>
            <person name="Kim S.B."/>
        </authorList>
    </citation>
    <scope>NUCLEOTIDE SEQUENCE [LARGE SCALE GENOMIC DNA]</scope>
    <source>
        <strain evidence="2 3">MMS17-GH009</strain>
    </source>
</reference>
<keyword evidence="3" id="KW-1185">Reference proteome</keyword>
<proteinExistence type="predicted"/>
<gene>
    <name evidence="2" type="ORF">DR950_10060</name>
</gene>
<feature type="region of interest" description="Disordered" evidence="1">
    <location>
        <begin position="1"/>
        <end position="29"/>
    </location>
</feature>
<name>A0A372ZQA9_9ACTN</name>
<organism evidence="2 3">
    <name type="scientific">Kitasatospora xanthocidica</name>
    <dbReference type="NCBI Taxonomy" id="83382"/>
    <lineage>
        <taxon>Bacteria</taxon>
        <taxon>Bacillati</taxon>
        <taxon>Actinomycetota</taxon>
        <taxon>Actinomycetes</taxon>
        <taxon>Kitasatosporales</taxon>
        <taxon>Streptomycetaceae</taxon>
        <taxon>Kitasatospora</taxon>
    </lineage>
</organism>
<evidence type="ECO:0000313" key="2">
    <source>
        <dbReference type="EMBL" id="RGD58088.1"/>
    </source>
</evidence>
<evidence type="ECO:0000313" key="3">
    <source>
        <dbReference type="Proteomes" id="UP000263377"/>
    </source>
</evidence>
<protein>
    <submittedName>
        <fullName evidence="2">Uncharacterized protein</fullName>
    </submittedName>
</protein>
<accession>A0A372ZQA9</accession>
<evidence type="ECO:0000256" key="1">
    <source>
        <dbReference type="SAM" id="MobiDB-lite"/>
    </source>
</evidence>
<dbReference type="EMBL" id="QVIG01000001">
    <property type="protein sequence ID" value="RGD58088.1"/>
    <property type="molecule type" value="Genomic_DNA"/>
</dbReference>